<evidence type="ECO:0000256" key="2">
    <source>
        <dbReference type="ARBA" id="ARBA00022448"/>
    </source>
</evidence>
<keyword evidence="3" id="KW-1003">Cell membrane</keyword>
<dbReference type="InterPro" id="IPR001757">
    <property type="entry name" value="P_typ_ATPase"/>
</dbReference>
<keyword evidence="8" id="KW-0812">Transmembrane</keyword>
<dbReference type="AlphaFoldDB" id="A0A7C3G0C3"/>
<evidence type="ECO:0000313" key="9">
    <source>
        <dbReference type="EMBL" id="HFB55191.1"/>
    </source>
</evidence>
<dbReference type="EMBL" id="DRMN01000306">
    <property type="protein sequence ID" value="HFB55191.1"/>
    <property type="molecule type" value="Genomic_DNA"/>
</dbReference>
<evidence type="ECO:0000256" key="7">
    <source>
        <dbReference type="ARBA" id="ARBA00023065"/>
    </source>
</evidence>
<dbReference type="PANTHER" id="PTHR43520">
    <property type="entry name" value="ATP7, ISOFORM B"/>
    <property type="match status" value="1"/>
</dbReference>
<dbReference type="GO" id="GO:0005524">
    <property type="term" value="F:ATP binding"/>
    <property type="evidence" value="ECO:0007669"/>
    <property type="project" value="InterPro"/>
</dbReference>
<protein>
    <submittedName>
        <fullName evidence="9">HAD family hydrolase</fullName>
    </submittedName>
</protein>
<comment type="subcellular location">
    <subcellularLocation>
        <location evidence="1">Cell membrane</location>
        <topology evidence="1">Multi-pass membrane protein</topology>
    </subcellularLocation>
</comment>
<dbReference type="GO" id="GO:0005886">
    <property type="term" value="C:plasma membrane"/>
    <property type="evidence" value="ECO:0007669"/>
    <property type="project" value="UniProtKB-SubCell"/>
</dbReference>
<keyword evidence="5" id="KW-0460">Magnesium</keyword>
<proteinExistence type="predicted"/>
<dbReference type="Pfam" id="PF00702">
    <property type="entry name" value="Hydrolase"/>
    <property type="match status" value="1"/>
</dbReference>
<dbReference type="PANTHER" id="PTHR43520:SF5">
    <property type="entry name" value="CATION-TRANSPORTING P-TYPE ATPASE-RELATED"/>
    <property type="match status" value="1"/>
</dbReference>
<comment type="caution">
    <text evidence="9">The sequence shown here is derived from an EMBL/GenBank/DDBJ whole genome shotgun (WGS) entry which is preliminary data.</text>
</comment>
<dbReference type="GO" id="GO:0043682">
    <property type="term" value="F:P-type divalent copper transporter activity"/>
    <property type="evidence" value="ECO:0007669"/>
    <property type="project" value="TreeGrafter"/>
</dbReference>
<feature type="transmembrane region" description="Helical" evidence="8">
    <location>
        <begin position="131"/>
        <end position="148"/>
    </location>
</feature>
<dbReference type="PRINTS" id="PR00120">
    <property type="entry name" value="HATPASE"/>
</dbReference>
<organism evidence="9">
    <name type="scientific">Hellea balneolensis</name>
    <dbReference type="NCBI Taxonomy" id="287478"/>
    <lineage>
        <taxon>Bacteria</taxon>
        <taxon>Pseudomonadati</taxon>
        <taxon>Pseudomonadota</taxon>
        <taxon>Alphaproteobacteria</taxon>
        <taxon>Maricaulales</taxon>
        <taxon>Robiginitomaculaceae</taxon>
        <taxon>Hellea</taxon>
    </lineage>
</organism>
<dbReference type="PRINTS" id="PR00119">
    <property type="entry name" value="CATATPASE"/>
</dbReference>
<evidence type="ECO:0000256" key="6">
    <source>
        <dbReference type="ARBA" id="ARBA00022967"/>
    </source>
</evidence>
<dbReference type="InterPro" id="IPR023214">
    <property type="entry name" value="HAD_sf"/>
</dbReference>
<dbReference type="GO" id="GO:0005507">
    <property type="term" value="F:copper ion binding"/>
    <property type="evidence" value="ECO:0007669"/>
    <property type="project" value="TreeGrafter"/>
</dbReference>
<evidence type="ECO:0000256" key="1">
    <source>
        <dbReference type="ARBA" id="ARBA00004651"/>
    </source>
</evidence>
<feature type="non-terminal residue" evidence="9">
    <location>
        <position position="1"/>
    </location>
</feature>
<dbReference type="GO" id="GO:0016887">
    <property type="term" value="F:ATP hydrolysis activity"/>
    <property type="evidence" value="ECO:0007669"/>
    <property type="project" value="InterPro"/>
</dbReference>
<reference evidence="9" key="1">
    <citation type="journal article" date="2020" name="mSystems">
        <title>Genome- and Community-Level Interaction Insights into Carbon Utilization and Element Cycling Functions of Hydrothermarchaeota in Hydrothermal Sediment.</title>
        <authorList>
            <person name="Zhou Z."/>
            <person name="Liu Y."/>
            <person name="Xu W."/>
            <person name="Pan J."/>
            <person name="Luo Z.H."/>
            <person name="Li M."/>
        </authorList>
    </citation>
    <scope>NUCLEOTIDE SEQUENCE [LARGE SCALE GENOMIC DNA]</scope>
    <source>
        <strain evidence="9">HyVt-489</strain>
    </source>
</reference>
<keyword evidence="8" id="KW-1133">Transmembrane helix</keyword>
<sequence length="177" mass="18731">FKDKPRIDAKETVRTLQAQGYKIVLLTGDREEIARDTAVALGIDNWTANISPKEKLAHLEELAKQGHHTLMIGDGINDAPSLAAAYASASPASAADVSRASADIILQGDKLSGLVTALSISKQADKRVKENLSLAVLYNMFAVPLAVFGYVNPLIAAAAMSGSSMIVTLNALRISKT</sequence>
<evidence type="ECO:0000256" key="8">
    <source>
        <dbReference type="SAM" id="Phobius"/>
    </source>
</evidence>
<keyword evidence="9" id="KW-0378">Hydrolase</keyword>
<dbReference type="Proteomes" id="UP000886042">
    <property type="component" value="Unassembled WGS sequence"/>
</dbReference>
<keyword evidence="6" id="KW-1278">Translocase</keyword>
<evidence type="ECO:0000256" key="4">
    <source>
        <dbReference type="ARBA" id="ARBA00022553"/>
    </source>
</evidence>
<dbReference type="GO" id="GO:0055070">
    <property type="term" value="P:copper ion homeostasis"/>
    <property type="evidence" value="ECO:0007669"/>
    <property type="project" value="TreeGrafter"/>
</dbReference>
<keyword evidence="8" id="KW-0472">Membrane</keyword>
<accession>A0A7C3G0C3</accession>
<keyword evidence="4" id="KW-0597">Phosphoprotein</keyword>
<gene>
    <name evidence="9" type="ORF">ENJ46_04630</name>
</gene>
<keyword evidence="2" id="KW-0813">Transport</keyword>
<dbReference type="InterPro" id="IPR036412">
    <property type="entry name" value="HAD-like_sf"/>
</dbReference>
<dbReference type="SUPFAM" id="SSF56784">
    <property type="entry name" value="HAD-like"/>
    <property type="match status" value="1"/>
</dbReference>
<dbReference type="NCBIfam" id="TIGR01494">
    <property type="entry name" value="ATPase_P-type"/>
    <property type="match status" value="1"/>
</dbReference>
<keyword evidence="7" id="KW-0406">Ion transport</keyword>
<feature type="transmembrane region" description="Helical" evidence="8">
    <location>
        <begin position="154"/>
        <end position="172"/>
    </location>
</feature>
<name>A0A7C3G0C3_9PROT</name>
<evidence type="ECO:0000256" key="5">
    <source>
        <dbReference type="ARBA" id="ARBA00022842"/>
    </source>
</evidence>
<evidence type="ECO:0000256" key="3">
    <source>
        <dbReference type="ARBA" id="ARBA00022475"/>
    </source>
</evidence>
<dbReference type="Gene3D" id="3.40.50.1000">
    <property type="entry name" value="HAD superfamily/HAD-like"/>
    <property type="match status" value="1"/>
</dbReference>